<accession>A0A5C5U9V8</accession>
<dbReference type="InterPro" id="IPR004276">
    <property type="entry name" value="GlycoTrans_28_N"/>
</dbReference>
<dbReference type="GO" id="GO:0009252">
    <property type="term" value="P:peptidoglycan biosynthetic process"/>
    <property type="evidence" value="ECO:0007669"/>
    <property type="project" value="UniProtKB-UniRule"/>
</dbReference>
<dbReference type="GO" id="GO:0051991">
    <property type="term" value="F:UDP-N-acetyl-D-glucosamine:N-acetylmuramoyl-L-alanyl-D-glutamyl-meso-2,6-diaminopimelyl-D-alanyl-D-alanine-diphosphoundecaprenol 4-beta-N-acetylglucosaminlytransferase activity"/>
    <property type="evidence" value="ECO:0007669"/>
    <property type="project" value="RHEA"/>
</dbReference>
<dbReference type="GO" id="GO:0050511">
    <property type="term" value="F:undecaprenyldiphospho-muramoylpentapeptide beta-N-acetylglucosaminyltransferase activity"/>
    <property type="evidence" value="ECO:0007669"/>
    <property type="project" value="UniProtKB-UniRule"/>
</dbReference>
<dbReference type="SUPFAM" id="SSF53756">
    <property type="entry name" value="UDP-Glycosyltransferase/glycogen phosphorylase"/>
    <property type="match status" value="1"/>
</dbReference>
<reference evidence="13 14" key="1">
    <citation type="journal article" date="2008" name="Int. J. Syst. Evol. Microbiol.">
        <title>Luteimonas marina sp. nov., isolated from seawater.</title>
        <authorList>
            <person name="Baik K.S."/>
            <person name="Park S.C."/>
            <person name="Kim M.S."/>
            <person name="Kim E.M."/>
            <person name="Park C."/>
            <person name="Chun J."/>
            <person name="Seong C.N."/>
        </authorList>
    </citation>
    <scope>NUCLEOTIDE SEQUENCE [LARGE SCALE GENOMIC DNA]</scope>
    <source>
        <strain evidence="13 14">FR1330</strain>
    </source>
</reference>
<protein>
    <recommendedName>
        <fullName evidence="10">UDP-N-acetylglucosamine--N-acetylmuramyl-(pentapeptide) pyrophosphoryl-undecaprenol N-acetylglucosamine transferase</fullName>
        <ecNumber evidence="10">2.4.1.227</ecNumber>
    </recommendedName>
    <alternativeName>
        <fullName evidence="10">Undecaprenyl-PP-MurNAc-pentapeptide-UDPGlcNAc GlcNAc transferase</fullName>
    </alternativeName>
</protein>
<evidence type="ECO:0000313" key="14">
    <source>
        <dbReference type="Proteomes" id="UP000319980"/>
    </source>
</evidence>
<keyword evidence="9 10" id="KW-0961">Cell wall biogenesis/degradation</keyword>
<feature type="domain" description="Glycosyltransferase family 28 N-terminal" evidence="11">
    <location>
        <begin position="10"/>
        <end position="144"/>
    </location>
</feature>
<comment type="function">
    <text evidence="10">Cell wall formation. Catalyzes the transfer of a GlcNAc subunit on undecaprenyl-pyrophosphoryl-MurNAc-pentapeptide (lipid intermediate I) to form undecaprenyl-pyrophosphoryl-MurNAc-(pentapeptide)GlcNAc (lipid intermediate II).</text>
</comment>
<dbReference type="PANTHER" id="PTHR21015">
    <property type="entry name" value="UDP-N-ACETYLGLUCOSAMINE--N-ACETYLMURAMYL-(PENTAPEPTIDE) PYROPHOSPHORYL-UNDECAPRENOL N-ACETYLGLUCOSAMINE TRANSFERASE 1"/>
    <property type="match status" value="1"/>
</dbReference>
<comment type="caution">
    <text evidence="10">Lacks conserved residue(s) required for the propagation of feature annotation.</text>
</comment>
<keyword evidence="7 10" id="KW-0472">Membrane</keyword>
<keyword evidence="14" id="KW-1185">Reference proteome</keyword>
<evidence type="ECO:0000256" key="1">
    <source>
        <dbReference type="ARBA" id="ARBA00022475"/>
    </source>
</evidence>
<dbReference type="GO" id="GO:0008360">
    <property type="term" value="P:regulation of cell shape"/>
    <property type="evidence" value="ECO:0007669"/>
    <property type="project" value="UniProtKB-KW"/>
</dbReference>
<gene>
    <name evidence="10" type="primary">murG</name>
    <name evidence="13" type="ORF">FQY83_06330</name>
</gene>
<sequence>MPPAAARPTIALAAGGTGGHLFPAEALARELMARGFGVVIHTERRGAQYAQALAGIEHVVLPASSLEGGIAKKAQAALTILRAVLSSRRDLKQRGAALMVGFGGYPSFAPALAAKSLGLPLLLHEQATRLSKANARLLRFADALATSFPAVAGADGFDAAKIVETGNPVRRAILDARGDYPPFDTQGPLRLLVVGGSQSAAVFGRVVPPALALLPEALRHRLQLSLQYRGEDADALVAQLRGAGIDASVRPFFDDMGDRLREAHLVVTRAGATTAADLLTIGRPAIFVPLPHGGSREEQRRNAQTLAQAGVGWHLDEAGLTPESLAEVLREAFESPTRLPDAARAAAALGRPDAASRLADAVERLLARARSG</sequence>
<dbReference type="PANTHER" id="PTHR21015:SF22">
    <property type="entry name" value="GLYCOSYLTRANSFERASE"/>
    <property type="match status" value="1"/>
</dbReference>
<evidence type="ECO:0000256" key="7">
    <source>
        <dbReference type="ARBA" id="ARBA00023136"/>
    </source>
</evidence>
<dbReference type="Pfam" id="PF03033">
    <property type="entry name" value="Glyco_transf_28"/>
    <property type="match status" value="1"/>
</dbReference>
<dbReference type="Pfam" id="PF04101">
    <property type="entry name" value="Glyco_tran_28_C"/>
    <property type="match status" value="1"/>
</dbReference>
<evidence type="ECO:0000256" key="6">
    <source>
        <dbReference type="ARBA" id="ARBA00022984"/>
    </source>
</evidence>
<dbReference type="UniPathway" id="UPA00219"/>
<keyword evidence="8 10" id="KW-0131">Cell cycle</keyword>
<evidence type="ECO:0000259" key="11">
    <source>
        <dbReference type="Pfam" id="PF03033"/>
    </source>
</evidence>
<dbReference type="InterPro" id="IPR007235">
    <property type="entry name" value="Glyco_trans_28_C"/>
</dbReference>
<feature type="binding site" evidence="10">
    <location>
        <position position="299"/>
    </location>
    <ligand>
        <name>UDP-N-acetyl-alpha-D-glucosamine</name>
        <dbReference type="ChEBI" id="CHEBI:57705"/>
    </ligand>
</feature>
<comment type="pathway">
    <text evidence="10">Cell wall biogenesis; peptidoglycan biosynthesis.</text>
</comment>
<evidence type="ECO:0000256" key="9">
    <source>
        <dbReference type="ARBA" id="ARBA00023316"/>
    </source>
</evidence>
<keyword evidence="4 10" id="KW-0808">Transferase</keyword>
<proteinExistence type="inferred from homology"/>
<comment type="catalytic activity">
    <reaction evidence="10">
        <text>di-trans,octa-cis-undecaprenyl diphospho-N-acetyl-alpha-D-muramoyl-L-alanyl-D-glutamyl-meso-2,6-diaminopimeloyl-D-alanyl-D-alanine + UDP-N-acetyl-alpha-D-glucosamine = di-trans,octa-cis-undecaprenyl diphospho-[N-acetyl-alpha-D-glucosaminyl-(1-&gt;4)]-N-acetyl-alpha-D-muramoyl-L-alanyl-D-glutamyl-meso-2,6-diaminopimeloyl-D-alanyl-D-alanine + UDP + H(+)</text>
        <dbReference type="Rhea" id="RHEA:31227"/>
        <dbReference type="ChEBI" id="CHEBI:15378"/>
        <dbReference type="ChEBI" id="CHEBI:57705"/>
        <dbReference type="ChEBI" id="CHEBI:58223"/>
        <dbReference type="ChEBI" id="CHEBI:61387"/>
        <dbReference type="ChEBI" id="CHEBI:61388"/>
        <dbReference type="EC" id="2.4.1.227"/>
    </reaction>
</comment>
<keyword evidence="1 10" id="KW-1003">Cell membrane</keyword>
<dbReference type="AlphaFoldDB" id="A0A5C5U9V8"/>
<comment type="similarity">
    <text evidence="10">Belongs to the glycosyltransferase 28 family. MurG subfamily.</text>
</comment>
<evidence type="ECO:0000256" key="10">
    <source>
        <dbReference type="HAMAP-Rule" id="MF_00033"/>
    </source>
</evidence>
<keyword evidence="3 10" id="KW-0328">Glycosyltransferase</keyword>
<keyword evidence="2 10" id="KW-0132">Cell division</keyword>
<dbReference type="GO" id="GO:0051301">
    <property type="term" value="P:cell division"/>
    <property type="evidence" value="ECO:0007669"/>
    <property type="project" value="UniProtKB-KW"/>
</dbReference>
<dbReference type="OrthoDB" id="9808936at2"/>
<name>A0A5C5U9V8_9GAMM</name>
<evidence type="ECO:0000313" key="13">
    <source>
        <dbReference type="EMBL" id="TWT22628.1"/>
    </source>
</evidence>
<dbReference type="CDD" id="cd03785">
    <property type="entry name" value="GT28_MurG"/>
    <property type="match status" value="1"/>
</dbReference>
<dbReference type="InterPro" id="IPR006009">
    <property type="entry name" value="GlcNAc_MurG"/>
</dbReference>
<dbReference type="GO" id="GO:0071555">
    <property type="term" value="P:cell wall organization"/>
    <property type="evidence" value="ECO:0007669"/>
    <property type="project" value="UniProtKB-KW"/>
</dbReference>
<comment type="caution">
    <text evidence="13">The sequence shown here is derived from an EMBL/GenBank/DDBJ whole genome shotgun (WGS) entry which is preliminary data.</text>
</comment>
<evidence type="ECO:0000259" key="12">
    <source>
        <dbReference type="Pfam" id="PF04101"/>
    </source>
</evidence>
<feature type="binding site" evidence="10">
    <location>
        <begin position="17"/>
        <end position="19"/>
    </location>
    <ligand>
        <name>UDP-N-acetyl-alpha-D-glucosamine</name>
        <dbReference type="ChEBI" id="CHEBI:57705"/>
    </ligand>
</feature>
<dbReference type="GO" id="GO:0005886">
    <property type="term" value="C:plasma membrane"/>
    <property type="evidence" value="ECO:0007669"/>
    <property type="project" value="UniProtKB-SubCell"/>
</dbReference>
<evidence type="ECO:0000256" key="5">
    <source>
        <dbReference type="ARBA" id="ARBA00022960"/>
    </source>
</evidence>
<keyword evidence="6 10" id="KW-0573">Peptidoglycan synthesis</keyword>
<organism evidence="13 14">
    <name type="scientific">Luteimonas marina</name>
    <dbReference type="NCBI Taxonomy" id="488485"/>
    <lineage>
        <taxon>Bacteria</taxon>
        <taxon>Pseudomonadati</taxon>
        <taxon>Pseudomonadota</taxon>
        <taxon>Gammaproteobacteria</taxon>
        <taxon>Lysobacterales</taxon>
        <taxon>Lysobacteraceae</taxon>
        <taxon>Luteimonas</taxon>
    </lineage>
</organism>
<dbReference type="GO" id="GO:0005975">
    <property type="term" value="P:carbohydrate metabolic process"/>
    <property type="evidence" value="ECO:0007669"/>
    <property type="project" value="InterPro"/>
</dbReference>
<evidence type="ECO:0000256" key="2">
    <source>
        <dbReference type="ARBA" id="ARBA00022618"/>
    </source>
</evidence>
<keyword evidence="5 10" id="KW-0133">Cell shape</keyword>
<dbReference type="Proteomes" id="UP000319980">
    <property type="component" value="Unassembled WGS sequence"/>
</dbReference>
<dbReference type="EC" id="2.4.1.227" evidence="10"/>
<evidence type="ECO:0000256" key="4">
    <source>
        <dbReference type="ARBA" id="ARBA00022679"/>
    </source>
</evidence>
<evidence type="ECO:0000256" key="8">
    <source>
        <dbReference type="ARBA" id="ARBA00023306"/>
    </source>
</evidence>
<dbReference type="RefSeq" id="WP_146386167.1">
    <property type="nucleotide sequence ID" value="NZ_VOHK01000002.1"/>
</dbReference>
<dbReference type="Gene3D" id="3.40.50.2000">
    <property type="entry name" value="Glycogen Phosphorylase B"/>
    <property type="match status" value="2"/>
</dbReference>
<evidence type="ECO:0000256" key="3">
    <source>
        <dbReference type="ARBA" id="ARBA00022676"/>
    </source>
</evidence>
<comment type="subcellular location">
    <subcellularLocation>
        <location evidence="10">Cell membrane</location>
        <topology evidence="10">Peripheral membrane protein</topology>
        <orientation evidence="10">Cytoplasmic side</orientation>
    </subcellularLocation>
</comment>
<feature type="domain" description="Glycosyl transferase family 28 C-terminal" evidence="12">
    <location>
        <begin position="191"/>
        <end position="357"/>
    </location>
</feature>
<feature type="binding site" evidence="10">
    <location>
        <position position="170"/>
    </location>
    <ligand>
        <name>UDP-N-acetyl-alpha-D-glucosamine</name>
        <dbReference type="ChEBI" id="CHEBI:57705"/>
    </ligand>
</feature>
<dbReference type="EMBL" id="VOHK01000002">
    <property type="protein sequence ID" value="TWT22628.1"/>
    <property type="molecule type" value="Genomic_DNA"/>
</dbReference>
<dbReference type="HAMAP" id="MF_00033">
    <property type="entry name" value="MurG"/>
    <property type="match status" value="1"/>
</dbReference>
<feature type="binding site" evidence="10">
    <location>
        <position position="197"/>
    </location>
    <ligand>
        <name>UDP-N-acetyl-alpha-D-glucosamine</name>
        <dbReference type="ChEBI" id="CHEBI:57705"/>
    </ligand>
</feature>